<name>A0A9J7MR48_BRAFL</name>
<dbReference type="PANTHER" id="PTHR14375:SF2">
    <property type="entry name" value="SIMILAR TO RIKEN CDNA 4931414P19"/>
    <property type="match status" value="1"/>
</dbReference>
<feature type="region of interest" description="Disordered" evidence="1">
    <location>
        <begin position="191"/>
        <end position="242"/>
    </location>
</feature>
<dbReference type="KEGG" id="bfo:118416652"/>
<reference evidence="3" key="2">
    <citation type="submission" date="2025-08" db="UniProtKB">
        <authorList>
            <consortium name="RefSeq"/>
        </authorList>
    </citation>
    <scope>IDENTIFICATION</scope>
    <source>
        <strain evidence="3">S238N-H82</strain>
        <tissue evidence="3">Testes</tissue>
    </source>
</reference>
<dbReference type="OrthoDB" id="5989533at2759"/>
<dbReference type="RefSeq" id="XP_035677717.1">
    <property type="nucleotide sequence ID" value="XM_035821824.1"/>
</dbReference>
<dbReference type="GeneID" id="118416652"/>
<organism evidence="2 3">
    <name type="scientific">Branchiostoma floridae</name>
    <name type="common">Florida lancelet</name>
    <name type="synonym">Amphioxus</name>
    <dbReference type="NCBI Taxonomy" id="7739"/>
    <lineage>
        <taxon>Eukaryota</taxon>
        <taxon>Metazoa</taxon>
        <taxon>Chordata</taxon>
        <taxon>Cephalochordata</taxon>
        <taxon>Leptocardii</taxon>
        <taxon>Amphioxiformes</taxon>
        <taxon>Branchiostomatidae</taxon>
        <taxon>Branchiostoma</taxon>
    </lineage>
</organism>
<dbReference type="Pfam" id="PF15394">
    <property type="entry name" value="DUF4616"/>
    <property type="match status" value="1"/>
</dbReference>
<dbReference type="Proteomes" id="UP000001554">
    <property type="component" value="Chromosome 5"/>
</dbReference>
<proteinExistence type="predicted"/>
<feature type="region of interest" description="Disordered" evidence="1">
    <location>
        <begin position="1"/>
        <end position="21"/>
    </location>
</feature>
<protein>
    <submittedName>
        <fullName evidence="3">Uncharacterized protein C14orf93-like</fullName>
    </submittedName>
</protein>
<evidence type="ECO:0000313" key="2">
    <source>
        <dbReference type="Proteomes" id="UP000001554"/>
    </source>
</evidence>
<accession>A0A9J7MR48</accession>
<gene>
    <name evidence="3" type="primary">LOC118416652</name>
</gene>
<evidence type="ECO:0000256" key="1">
    <source>
        <dbReference type="SAM" id="MobiDB-lite"/>
    </source>
</evidence>
<dbReference type="AlphaFoldDB" id="A0A9J7MR48"/>
<dbReference type="OMA" id="GVTIDMM"/>
<dbReference type="InterPro" id="IPR028101">
    <property type="entry name" value="DUF4616"/>
</dbReference>
<feature type="compositionally biased region" description="Low complexity" evidence="1">
    <location>
        <begin position="206"/>
        <end position="221"/>
    </location>
</feature>
<dbReference type="PANTHER" id="PTHR14375">
    <property type="entry name" value="SIMILAR TO RIKEN CDNA 4931414P19"/>
    <property type="match status" value="1"/>
</dbReference>
<evidence type="ECO:0000313" key="3">
    <source>
        <dbReference type="RefSeq" id="XP_035677717.1"/>
    </source>
</evidence>
<reference evidence="2" key="1">
    <citation type="journal article" date="2020" name="Nat. Ecol. Evol.">
        <title>Deeply conserved synteny resolves early events in vertebrate evolution.</title>
        <authorList>
            <person name="Simakov O."/>
            <person name="Marletaz F."/>
            <person name="Yue J.X."/>
            <person name="O'Connell B."/>
            <person name="Jenkins J."/>
            <person name="Brandt A."/>
            <person name="Calef R."/>
            <person name="Tung C.H."/>
            <person name="Huang T.K."/>
            <person name="Schmutz J."/>
            <person name="Satoh N."/>
            <person name="Yu J.K."/>
            <person name="Putnam N.H."/>
            <person name="Green R.E."/>
            <person name="Rokhsar D.S."/>
        </authorList>
    </citation>
    <scope>NUCLEOTIDE SEQUENCE [LARGE SCALE GENOMIC DNA]</scope>
    <source>
        <strain evidence="2">S238N-H82</strain>
    </source>
</reference>
<sequence length="270" mass="30532">MVRRLHNSNEDDKKYEGKEGLNSPHNLAVTTFLVKEIAAIGEHPSDMIRAACVGYYETIRRNYTLSLPENKEKKEKEKKEKRLRSRRKRLLDVRSEVVQTEEEEGIWAGVTQELMSDEEDSSSNGMAVWLVKPPVFRSQQLSDLCSALQTRLEADPKYLAANRKPRLRVEGTQSDRDLPRVYDPDRAAVHFTPGSAPRPAVRPCLTTISANNNNRSSTSNRTPPPRRPTGRSLAFQSEDSPSRALEGYNVASFVDEDFLSDMDDNSLTPL</sequence>
<keyword evidence="2" id="KW-1185">Reference proteome</keyword>
<feature type="compositionally biased region" description="Basic and acidic residues" evidence="1">
    <location>
        <begin position="7"/>
        <end position="19"/>
    </location>
</feature>